<feature type="binding site" evidence="4">
    <location>
        <begin position="159"/>
        <end position="162"/>
    </location>
    <ligand>
        <name>pyridoxal 5'-phosphate</name>
        <dbReference type="ChEBI" id="CHEBI:597326"/>
    </ligand>
</feature>
<organism evidence="8 9">
    <name type="scientific">Quadrisphaera setariae</name>
    <dbReference type="NCBI Taxonomy" id="2593304"/>
    <lineage>
        <taxon>Bacteria</taxon>
        <taxon>Bacillati</taxon>
        <taxon>Actinomycetota</taxon>
        <taxon>Actinomycetes</taxon>
        <taxon>Kineosporiales</taxon>
        <taxon>Kineosporiaceae</taxon>
        <taxon>Quadrisphaera</taxon>
    </lineage>
</organism>
<keyword evidence="3 4" id="KW-0663">Pyridoxal phosphate</keyword>
<dbReference type="Gene3D" id="3.40.640.10">
    <property type="entry name" value="Type I PLP-dependent aspartate aminotransferase-like (Major domain)"/>
    <property type="match status" value="1"/>
</dbReference>
<evidence type="ECO:0000313" key="8">
    <source>
        <dbReference type="EMBL" id="TXR57355.1"/>
    </source>
</evidence>
<feature type="binding site" evidence="4">
    <location>
        <position position="127"/>
    </location>
    <ligand>
        <name>pyridoxal 5'-phosphate</name>
        <dbReference type="ChEBI" id="CHEBI:597326"/>
    </ligand>
</feature>
<keyword evidence="1 4" id="KW-0662">Pyridine nucleotide biosynthesis</keyword>
<dbReference type="GO" id="GO:0019805">
    <property type="term" value="P:quinolinate biosynthetic process"/>
    <property type="evidence" value="ECO:0007669"/>
    <property type="project" value="UniProtKB-UniRule"/>
</dbReference>
<evidence type="ECO:0000256" key="3">
    <source>
        <dbReference type="ARBA" id="ARBA00022898"/>
    </source>
</evidence>
<dbReference type="EC" id="3.7.1.3" evidence="4 5"/>
<dbReference type="EMBL" id="VKAC01000002">
    <property type="protein sequence ID" value="TXR57355.1"/>
    <property type="molecule type" value="Genomic_DNA"/>
</dbReference>
<feature type="binding site" evidence="4">
    <location>
        <position position="234"/>
    </location>
    <ligand>
        <name>pyridoxal 5'-phosphate</name>
        <dbReference type="ChEBI" id="CHEBI:597326"/>
    </ligand>
</feature>
<comment type="pathway">
    <text evidence="4 6">Amino-acid degradation; L-kynurenine degradation; L-alanine and anthranilate from L-kynurenine: step 1/1.</text>
</comment>
<comment type="caution">
    <text evidence="8">The sequence shown here is derived from an EMBL/GenBank/DDBJ whole genome shotgun (WGS) entry which is preliminary data.</text>
</comment>
<dbReference type="PIRSF" id="PIRSF038800">
    <property type="entry name" value="KYNU"/>
    <property type="match status" value="1"/>
</dbReference>
<feature type="binding site" evidence="4">
    <location>
        <position position="256"/>
    </location>
    <ligand>
        <name>pyridoxal 5'-phosphate</name>
        <dbReference type="ChEBI" id="CHEBI:597326"/>
    </ligand>
</feature>
<feature type="binding site" evidence="4">
    <location>
        <position position="128"/>
    </location>
    <ligand>
        <name>pyridoxal 5'-phosphate</name>
        <dbReference type="ChEBI" id="CHEBI:597326"/>
    </ligand>
</feature>
<dbReference type="GO" id="GO:0019441">
    <property type="term" value="P:L-tryptophan catabolic process to kynurenine"/>
    <property type="evidence" value="ECO:0007669"/>
    <property type="project" value="TreeGrafter"/>
</dbReference>
<keyword evidence="9" id="KW-1185">Reference proteome</keyword>
<gene>
    <name evidence="4 8" type="primary">kynU</name>
    <name evidence="8" type="ORF">FMM08_03625</name>
</gene>
<feature type="compositionally biased region" description="Low complexity" evidence="7">
    <location>
        <begin position="18"/>
        <end position="30"/>
    </location>
</feature>
<dbReference type="SUPFAM" id="SSF53383">
    <property type="entry name" value="PLP-dependent transferases"/>
    <property type="match status" value="1"/>
</dbReference>
<feature type="modified residue" description="N6-(pyridoxal phosphate)lysine" evidence="4">
    <location>
        <position position="257"/>
    </location>
</feature>
<evidence type="ECO:0000256" key="6">
    <source>
        <dbReference type="PIRNR" id="PIRNR038800"/>
    </source>
</evidence>
<comment type="function">
    <text evidence="4 6">Catalyzes the cleavage of L-kynurenine (L-Kyn) and L-3-hydroxykynurenine (L-3OHKyn) into anthranilic acid (AA) and 3-hydroxyanthranilic acid (3-OHAA), respectively.</text>
</comment>
<dbReference type="Pfam" id="PF22580">
    <property type="entry name" value="KYNU_C"/>
    <property type="match status" value="1"/>
</dbReference>
<dbReference type="InterPro" id="IPR015421">
    <property type="entry name" value="PyrdxlP-dep_Trfase_major"/>
</dbReference>
<feature type="binding site" evidence="4">
    <location>
        <position position="286"/>
    </location>
    <ligand>
        <name>pyridoxal 5'-phosphate</name>
        <dbReference type="ChEBI" id="CHEBI:597326"/>
    </ligand>
</feature>
<dbReference type="Proteomes" id="UP000321234">
    <property type="component" value="Unassembled WGS sequence"/>
</dbReference>
<name>A0A5C8ZH30_9ACTN</name>
<comment type="caution">
    <text evidence="4">Lacks conserved residue(s) required for the propagation of feature annotation.</text>
</comment>
<dbReference type="GO" id="GO:0030429">
    <property type="term" value="F:kynureninase activity"/>
    <property type="evidence" value="ECO:0007669"/>
    <property type="project" value="UniProtKB-UniRule"/>
</dbReference>
<dbReference type="InterPro" id="IPR010111">
    <property type="entry name" value="Kynureninase"/>
</dbReference>
<sequence>MVPARQDGRVTTADDHPAGPAATTPATAPPELAERAAGLEAADPLGDLRERFDLPDDGSVYLVGNSLGALPRAVAPAVADAVQRQWGRARVGGWNTEGWWGAPQRVGDRIGALVGAAPGQVVVGDCTSVQLHKVHLAAAAEAKRHDDRRRVVVADPGSFPTDLFVLASDARLAGLEVVLAAPPDVPSVLAARGDEVALLALSQVDYRTGELWDLPGLTRAAHDAGALALWDLCHSAGVVPADLDANDVDYAVGCSYKFLNGGPGAPAWVYVPHRLQAGFANPVPGWNSAAQPFAMTREYTPAPDIAVARTGTPQMISLLALEAALTAYDDVDVDAVRARSVSLTGFALEALDALVPEVEVVTPRDADRRGSALALRHPQAWGLSRALHARGVEGDFRAPDVVRWGVAPLYLSHADVMAAVVALRAVLDAGEHEAAEHAERPTVT</sequence>
<keyword evidence="2 4" id="KW-0378">Hydrolase</keyword>
<evidence type="ECO:0000256" key="7">
    <source>
        <dbReference type="SAM" id="MobiDB-lite"/>
    </source>
</evidence>
<dbReference type="PANTHER" id="PTHR14084">
    <property type="entry name" value="KYNURENINASE"/>
    <property type="match status" value="1"/>
</dbReference>
<evidence type="ECO:0000256" key="2">
    <source>
        <dbReference type="ARBA" id="ARBA00022801"/>
    </source>
</evidence>
<feature type="region of interest" description="Disordered" evidence="7">
    <location>
        <begin position="1"/>
        <end position="30"/>
    </location>
</feature>
<feature type="compositionally biased region" description="Basic and acidic residues" evidence="7">
    <location>
        <begin position="1"/>
        <end position="17"/>
    </location>
</feature>
<comment type="subunit">
    <text evidence="4 6">Homodimer.</text>
</comment>
<comment type="pathway">
    <text evidence="4 6">Cofactor biosynthesis; NAD(+) biosynthesis; quinolinate from L-kynurenine: step 2/3.</text>
</comment>
<comment type="catalytic activity">
    <reaction evidence="4 6">
        <text>L-kynurenine + H2O = anthranilate + L-alanine + H(+)</text>
        <dbReference type="Rhea" id="RHEA:16813"/>
        <dbReference type="ChEBI" id="CHEBI:15377"/>
        <dbReference type="ChEBI" id="CHEBI:15378"/>
        <dbReference type="ChEBI" id="CHEBI:16567"/>
        <dbReference type="ChEBI" id="CHEBI:57959"/>
        <dbReference type="ChEBI" id="CHEBI:57972"/>
        <dbReference type="EC" id="3.7.1.3"/>
    </reaction>
</comment>
<comment type="similarity">
    <text evidence="4 6">Belongs to the kynureninase family.</text>
</comment>
<feature type="binding site" evidence="4">
    <location>
        <position position="312"/>
    </location>
    <ligand>
        <name>pyridoxal 5'-phosphate</name>
        <dbReference type="ChEBI" id="CHEBI:597326"/>
    </ligand>
</feature>
<dbReference type="GO" id="GO:0005737">
    <property type="term" value="C:cytoplasm"/>
    <property type="evidence" value="ECO:0007669"/>
    <property type="project" value="UniProtKB-UniRule"/>
</dbReference>
<reference evidence="8 9" key="1">
    <citation type="submission" date="2019-07" db="EMBL/GenBank/DDBJ databases">
        <title>Quadrisphaera sp. strain DD2A genome sequencing and assembly.</title>
        <authorList>
            <person name="Kim I."/>
        </authorList>
    </citation>
    <scope>NUCLEOTIDE SEQUENCE [LARGE SCALE GENOMIC DNA]</scope>
    <source>
        <strain evidence="8 9">DD2A</strain>
    </source>
</reference>
<evidence type="ECO:0000256" key="1">
    <source>
        <dbReference type="ARBA" id="ARBA00022642"/>
    </source>
</evidence>
<protein>
    <recommendedName>
        <fullName evidence="4 5">Kynureninase</fullName>
        <ecNumber evidence="4 5">3.7.1.3</ecNumber>
    </recommendedName>
    <alternativeName>
        <fullName evidence="4">L-kynurenine hydrolase</fullName>
    </alternativeName>
</protein>
<dbReference type="GO" id="GO:0009435">
    <property type="term" value="P:NAD+ biosynthetic process"/>
    <property type="evidence" value="ECO:0007669"/>
    <property type="project" value="UniProtKB-UniRule"/>
</dbReference>
<accession>A0A5C8ZH30</accession>
<dbReference type="AlphaFoldDB" id="A0A5C8ZH30"/>
<dbReference type="UniPathway" id="UPA00334">
    <property type="reaction ID" value="UER00455"/>
</dbReference>
<evidence type="ECO:0000256" key="5">
    <source>
        <dbReference type="NCBIfam" id="TIGR01814"/>
    </source>
</evidence>
<dbReference type="GO" id="GO:0030170">
    <property type="term" value="F:pyridoxal phosphate binding"/>
    <property type="evidence" value="ECO:0007669"/>
    <property type="project" value="UniProtKB-UniRule"/>
</dbReference>
<dbReference type="OrthoDB" id="9812626at2"/>
<evidence type="ECO:0000256" key="4">
    <source>
        <dbReference type="HAMAP-Rule" id="MF_01970"/>
    </source>
</evidence>
<proteinExistence type="inferred from homology"/>
<dbReference type="GO" id="GO:0097053">
    <property type="term" value="P:L-kynurenine catabolic process"/>
    <property type="evidence" value="ECO:0007669"/>
    <property type="project" value="UniProtKB-UniRule"/>
</dbReference>
<feature type="binding site" evidence="4">
    <location>
        <position position="231"/>
    </location>
    <ligand>
        <name>pyridoxal 5'-phosphate</name>
        <dbReference type="ChEBI" id="CHEBI:597326"/>
    </ligand>
</feature>
<evidence type="ECO:0000313" key="9">
    <source>
        <dbReference type="Proteomes" id="UP000321234"/>
    </source>
</evidence>
<dbReference type="GO" id="GO:0043420">
    <property type="term" value="P:anthranilate metabolic process"/>
    <property type="evidence" value="ECO:0007669"/>
    <property type="project" value="TreeGrafter"/>
</dbReference>
<comment type="catalytic activity">
    <reaction evidence="6">
        <text>3-hydroxy-L-kynurenine + H2O = 3-hydroxyanthranilate + L-alanine + H(+)</text>
        <dbReference type="Rhea" id="RHEA:25143"/>
        <dbReference type="ChEBI" id="CHEBI:15377"/>
        <dbReference type="ChEBI" id="CHEBI:15378"/>
        <dbReference type="ChEBI" id="CHEBI:36559"/>
        <dbReference type="ChEBI" id="CHEBI:57972"/>
        <dbReference type="ChEBI" id="CHEBI:58125"/>
        <dbReference type="EC" id="3.7.1.3"/>
    </reaction>
</comment>
<dbReference type="Gene3D" id="3.90.1150.10">
    <property type="entry name" value="Aspartate Aminotransferase, domain 1"/>
    <property type="match status" value="1"/>
</dbReference>
<dbReference type="PANTHER" id="PTHR14084:SF0">
    <property type="entry name" value="KYNURENINASE"/>
    <property type="match status" value="1"/>
</dbReference>
<dbReference type="NCBIfam" id="TIGR01814">
    <property type="entry name" value="kynureninase"/>
    <property type="match status" value="1"/>
</dbReference>
<dbReference type="HAMAP" id="MF_01970">
    <property type="entry name" value="Kynureninase"/>
    <property type="match status" value="1"/>
</dbReference>
<dbReference type="InterPro" id="IPR015422">
    <property type="entry name" value="PyrdxlP-dep_Trfase_small"/>
</dbReference>
<dbReference type="InterPro" id="IPR015424">
    <property type="entry name" value="PyrdxlP-dep_Trfase"/>
</dbReference>
<dbReference type="UniPathway" id="UPA00253">
    <property type="reaction ID" value="UER00329"/>
</dbReference>
<comment type="cofactor">
    <cofactor evidence="4 6">
        <name>pyridoxal 5'-phosphate</name>
        <dbReference type="ChEBI" id="CHEBI:597326"/>
    </cofactor>
</comment>